<organism evidence="2 3">
    <name type="scientific">Trichogramma brassicae</name>
    <dbReference type="NCBI Taxonomy" id="86971"/>
    <lineage>
        <taxon>Eukaryota</taxon>
        <taxon>Metazoa</taxon>
        <taxon>Ecdysozoa</taxon>
        <taxon>Arthropoda</taxon>
        <taxon>Hexapoda</taxon>
        <taxon>Insecta</taxon>
        <taxon>Pterygota</taxon>
        <taxon>Neoptera</taxon>
        <taxon>Endopterygota</taxon>
        <taxon>Hymenoptera</taxon>
        <taxon>Apocrita</taxon>
        <taxon>Proctotrupomorpha</taxon>
        <taxon>Chalcidoidea</taxon>
        <taxon>Trichogrammatidae</taxon>
        <taxon>Trichogramma</taxon>
    </lineage>
</organism>
<reference evidence="2 3" key="1">
    <citation type="submission" date="2020-02" db="EMBL/GenBank/DDBJ databases">
        <authorList>
            <person name="Ferguson B K."/>
        </authorList>
    </citation>
    <scope>NUCLEOTIDE SEQUENCE [LARGE SCALE GENOMIC DNA]</scope>
</reference>
<proteinExistence type="predicted"/>
<sequence>MLTGRLGLWESRGCQKKHIQTYVVFAWVVTRQRARNIAESSSRAAAAAYISYEQGISPSLSLSLSRSAANWFLAKILSCAIDPAVCIYSSVLAGPGNYKSQSSSKCIMRCVHDRLESSNSADNTYQWRRWRRSYTSKKRQRQQKKKRLAVRAARNRPLCRCVALYAKIYIWIHIFCACMGLCMCLCERQPLRRTRINVCVYMEFKCIGGKIFVKTHHPVRTRYGSRYDDDDYGRQRRKREISLELASARRTLCTYAGPRRKRRVMVLRNFLPNSAENAKKKKTKRTKRRVAQDEVEEEEEKDDDEEEEARDTKRAPTNGASLVRATFSCIYSQRAGDTIRYTAETMPVVDEYIYTPQNFIRCNDGDDEDDDGLALLDRRQKMKRQKEAELYRDNTCTVHLRPLENQEAVSRLLLTFDPGSRTKQRETEDMPKPTCCGVLVWRCCTPIAIAFGAELVHLQPEDVSRSRRVSSRGQPSALGALHVESRARRPIGSLCSVQRFPKLMRAGNTTSIAASRDIVTMRRSCRCCCSSARIKFRSVQRACVCPITAFVPYMYTREKISPDWTRSSAYMYTIHVYMHTRVRTYEHCRSSSARTRGIPIYERLKQRQRLYTHSESRDPNLPPSSWRCCCCCGSSSSRANIYIAA</sequence>
<feature type="compositionally biased region" description="Basic residues" evidence="1">
    <location>
        <begin position="279"/>
        <end position="289"/>
    </location>
</feature>
<dbReference type="Proteomes" id="UP000479190">
    <property type="component" value="Unassembled WGS sequence"/>
</dbReference>
<name>A0A6H5I4L9_9HYME</name>
<evidence type="ECO:0000313" key="2">
    <source>
        <dbReference type="EMBL" id="CAB0029973.1"/>
    </source>
</evidence>
<dbReference type="EMBL" id="CADCXV010000391">
    <property type="protein sequence ID" value="CAB0029973.1"/>
    <property type="molecule type" value="Genomic_DNA"/>
</dbReference>
<protein>
    <submittedName>
        <fullName evidence="2">Uncharacterized protein</fullName>
    </submittedName>
</protein>
<dbReference type="AlphaFoldDB" id="A0A6H5I4L9"/>
<gene>
    <name evidence="2" type="ORF">TBRA_LOCUS1989</name>
</gene>
<keyword evidence="3" id="KW-1185">Reference proteome</keyword>
<feature type="region of interest" description="Disordered" evidence="1">
    <location>
        <begin position="277"/>
        <end position="317"/>
    </location>
</feature>
<feature type="compositionally biased region" description="Acidic residues" evidence="1">
    <location>
        <begin position="293"/>
        <end position="309"/>
    </location>
</feature>
<accession>A0A6H5I4L9</accession>
<evidence type="ECO:0000313" key="3">
    <source>
        <dbReference type="Proteomes" id="UP000479190"/>
    </source>
</evidence>
<evidence type="ECO:0000256" key="1">
    <source>
        <dbReference type="SAM" id="MobiDB-lite"/>
    </source>
</evidence>